<keyword evidence="2" id="KW-1185">Reference proteome</keyword>
<dbReference type="InterPro" id="IPR011990">
    <property type="entry name" value="TPR-like_helical_dom_sf"/>
</dbReference>
<dbReference type="InterPro" id="IPR019734">
    <property type="entry name" value="TPR_rpt"/>
</dbReference>
<dbReference type="PANTHER" id="PTHR12558:SF33">
    <property type="entry name" value="BLL7664 PROTEIN"/>
    <property type="match status" value="1"/>
</dbReference>
<dbReference type="RefSeq" id="WP_164354504.1">
    <property type="nucleotide sequence ID" value="NZ_JAABNT010000009.1"/>
</dbReference>
<dbReference type="SUPFAM" id="SSF48452">
    <property type="entry name" value="TPR-like"/>
    <property type="match status" value="1"/>
</dbReference>
<evidence type="ECO:0000313" key="2">
    <source>
        <dbReference type="Proteomes" id="UP000468591"/>
    </source>
</evidence>
<protein>
    <submittedName>
        <fullName evidence="1">Uncharacterized protein</fullName>
    </submittedName>
</protein>
<dbReference type="Gene3D" id="1.25.40.10">
    <property type="entry name" value="Tetratricopeptide repeat domain"/>
    <property type="match status" value="1"/>
</dbReference>
<accession>A0A6P0CER1</accession>
<reference evidence="1 2" key="1">
    <citation type="submission" date="2020-01" db="EMBL/GenBank/DDBJ databases">
        <title>Sulfitobacter sediminilitoris sp. nov., isolated from a tidal flat.</title>
        <authorList>
            <person name="Park S."/>
            <person name="Yoon J.-H."/>
        </authorList>
    </citation>
    <scope>NUCLEOTIDE SEQUENCE [LARGE SCALE GENOMIC DNA]</scope>
    <source>
        <strain evidence="1 2">JBTF-M27</strain>
    </source>
</reference>
<comment type="caution">
    <text evidence="1">The sequence shown here is derived from an EMBL/GenBank/DDBJ whole genome shotgun (WGS) entry which is preliminary data.</text>
</comment>
<gene>
    <name evidence="1" type="ORF">GV827_14330</name>
</gene>
<dbReference type="Proteomes" id="UP000468591">
    <property type="component" value="Unassembled WGS sequence"/>
</dbReference>
<dbReference type="AlphaFoldDB" id="A0A6P0CER1"/>
<organism evidence="1 2">
    <name type="scientific">Sulfitobacter sediminilitoris</name>
    <dbReference type="NCBI Taxonomy" id="2698830"/>
    <lineage>
        <taxon>Bacteria</taxon>
        <taxon>Pseudomonadati</taxon>
        <taxon>Pseudomonadota</taxon>
        <taxon>Alphaproteobacteria</taxon>
        <taxon>Rhodobacterales</taxon>
        <taxon>Roseobacteraceae</taxon>
        <taxon>Sulfitobacter</taxon>
    </lineage>
</organism>
<dbReference type="SMART" id="SM00028">
    <property type="entry name" value="TPR"/>
    <property type="match status" value="3"/>
</dbReference>
<evidence type="ECO:0000313" key="1">
    <source>
        <dbReference type="EMBL" id="NEK23575.1"/>
    </source>
</evidence>
<dbReference type="EMBL" id="JAABNT010000009">
    <property type="protein sequence ID" value="NEK23575.1"/>
    <property type="molecule type" value="Genomic_DNA"/>
</dbReference>
<proteinExistence type="predicted"/>
<sequence>MILIGTKKLAIEHARHAIALDPDDSFCQVVAGHLTSLLEGNPHQAMSMFDLALSLDQNNALGWATSGVTLSYLGRGEEAMLRFRNAFKLSPFDTLNFTWWTGAGIACFVSGNYDEAVSWLQKARHVNPHFIATLRILAASLALAGQEDEARVVGAELLALDQNFSVDGFVSWYPFVRSEDKLALKSGLFIAGLPR</sequence>
<name>A0A6P0CER1_9RHOB</name>
<dbReference type="PANTHER" id="PTHR12558">
    <property type="entry name" value="CELL DIVISION CYCLE 16,23,27"/>
    <property type="match status" value="1"/>
</dbReference>